<evidence type="ECO:0000256" key="3">
    <source>
        <dbReference type="PROSITE-ProRule" id="PRU00339"/>
    </source>
</evidence>
<dbReference type="HOGENOM" id="CLU_008850_0_1_1"/>
<comment type="caution">
    <text evidence="5">The sequence shown here is derived from an EMBL/GenBank/DDBJ whole genome shotgun (WGS) entry which is preliminary data.</text>
</comment>
<evidence type="ECO:0000256" key="2">
    <source>
        <dbReference type="ARBA" id="ARBA00038210"/>
    </source>
</evidence>
<dbReference type="AlphaFoldDB" id="A0A084FZ42"/>
<feature type="region of interest" description="Disordered" evidence="4">
    <location>
        <begin position="262"/>
        <end position="283"/>
    </location>
</feature>
<dbReference type="GO" id="GO:0007091">
    <property type="term" value="P:metaphase/anaphase transition of mitotic cell cycle"/>
    <property type="evidence" value="ECO:0007669"/>
    <property type="project" value="TreeGrafter"/>
</dbReference>
<dbReference type="SMART" id="SM00028">
    <property type="entry name" value="TPR"/>
    <property type="match status" value="9"/>
</dbReference>
<dbReference type="InterPro" id="IPR011990">
    <property type="entry name" value="TPR-like_helical_dom_sf"/>
</dbReference>
<evidence type="ECO:0000313" key="6">
    <source>
        <dbReference type="Proteomes" id="UP000028545"/>
    </source>
</evidence>
<dbReference type="GO" id="GO:0016567">
    <property type="term" value="P:protein ubiquitination"/>
    <property type="evidence" value="ECO:0007669"/>
    <property type="project" value="TreeGrafter"/>
</dbReference>
<dbReference type="Pfam" id="PF12895">
    <property type="entry name" value="ANAPC3"/>
    <property type="match status" value="1"/>
</dbReference>
<feature type="repeat" description="TPR" evidence="3">
    <location>
        <begin position="548"/>
        <end position="581"/>
    </location>
</feature>
<dbReference type="InterPro" id="IPR019734">
    <property type="entry name" value="TPR_rpt"/>
</dbReference>
<dbReference type="SUPFAM" id="SSF48452">
    <property type="entry name" value="TPR-like"/>
    <property type="match status" value="3"/>
</dbReference>
<reference evidence="5 6" key="1">
    <citation type="journal article" date="2014" name="Genome Announc.">
        <title>Draft genome sequence of the pathogenic fungus Scedosporium apiospermum.</title>
        <authorList>
            <person name="Vandeputte P."/>
            <person name="Ghamrawi S."/>
            <person name="Rechenmann M."/>
            <person name="Iltis A."/>
            <person name="Giraud S."/>
            <person name="Fleury M."/>
            <person name="Thornton C."/>
            <person name="Delhaes L."/>
            <person name="Meyer W."/>
            <person name="Papon N."/>
            <person name="Bouchara J.P."/>
        </authorList>
    </citation>
    <scope>NUCLEOTIDE SEQUENCE [LARGE SCALE GENOMIC DNA]</scope>
    <source>
        <strain evidence="5 6">IHEM 14462</strain>
    </source>
</reference>
<dbReference type="RefSeq" id="XP_016640153.1">
    <property type="nucleotide sequence ID" value="XM_016789890.1"/>
</dbReference>
<feature type="repeat" description="TPR" evidence="3">
    <location>
        <begin position="616"/>
        <end position="649"/>
    </location>
</feature>
<dbReference type="VEuPathDB" id="FungiDB:SAPIO_CDS8202"/>
<gene>
    <name evidence="5" type="ORF">SAPIO_CDS8202</name>
</gene>
<evidence type="ECO:0000256" key="1">
    <source>
        <dbReference type="ARBA" id="ARBA00022803"/>
    </source>
</evidence>
<feature type="region of interest" description="Disordered" evidence="4">
    <location>
        <begin position="309"/>
        <end position="389"/>
    </location>
</feature>
<dbReference type="GO" id="GO:0005680">
    <property type="term" value="C:anaphase-promoting complex"/>
    <property type="evidence" value="ECO:0007669"/>
    <property type="project" value="UniProtKB-ARBA"/>
</dbReference>
<feature type="compositionally biased region" description="Polar residues" evidence="4">
    <location>
        <begin position="309"/>
        <end position="327"/>
    </location>
</feature>
<sequence length="736" mass="81312">MDARLRLVYDFLDNDLYENALFVTERLHALDSDNSSWIHLMSLSCLRLGRVALAAEHSRERGLSGHHLGCSYVFAQACLRQKNYSDGITALRQAQRLWTDDHAVSERFAPDLAAVNRLLGKLYKASGDVKSSIASHVAALEANPFMWDAFTDLCDNGVQLRVANVFKLRDSSNNKADHGKLTKSAPSEVNATNPAAKANSLRPGHSFDSGLREAMQQPFCISRNDAPVGDENMDTTEPRNLRSVSGDIPMGYSGIAIPSLSKKRQRSVLDAPPAEVSSGSTRKENDVFTSRYASSSLTLAPQRRSARLLNQTAPSNGLSDRSTTDSAITRDALKRLARPRNPVRPIERKTSALNRAANAIRSSTAGATRDSKTTGPSSPTPAGKSAHPARLTSVAAAAAALDQEKLQALMNLLLKLGTGYYHLSQFQPQACIDALSSLPSEQHMTPWVLSKVARAQYEMMSYKQAKSTFQVLRKIAPSWLEDMEVYSTVLWHLKDDVELAFLGHELSDDHYLAPQTWCAVGNSFSLQRCHQEAIKCFRRAGQLEPQLAYSYSLLGHEHFEAEEYGEATTAFRRALQVDPRHYSAWVGLGRVQERLGQGEKALKYYRSAEKVNPNNAALLTYIARVLEKMGKHRPALSYLRRGTELEPPENLGSLIRLQTARLYLRLGQPLEALRDLQLVQQMAPDEPSVHFLLGQAFSMSGPAKRGEALRSYTNALSLDPSNETIKDAIMMLGGGH</sequence>
<dbReference type="PANTHER" id="PTHR12558:SF13">
    <property type="entry name" value="CELL DIVISION CYCLE PROTEIN 27 HOMOLOG"/>
    <property type="match status" value="1"/>
</dbReference>
<dbReference type="Proteomes" id="UP000028545">
    <property type="component" value="Unassembled WGS sequence"/>
</dbReference>
<dbReference type="GO" id="GO:0031145">
    <property type="term" value="P:anaphase-promoting complex-dependent catabolic process"/>
    <property type="evidence" value="ECO:0007669"/>
    <property type="project" value="TreeGrafter"/>
</dbReference>
<feature type="region of interest" description="Disordered" evidence="4">
    <location>
        <begin position="223"/>
        <end position="247"/>
    </location>
</feature>
<dbReference type="PANTHER" id="PTHR12558">
    <property type="entry name" value="CELL DIVISION CYCLE 16,23,27"/>
    <property type="match status" value="1"/>
</dbReference>
<dbReference type="OMA" id="WVMAMVG"/>
<accession>A0A084FZ42</accession>
<dbReference type="GO" id="GO:0005737">
    <property type="term" value="C:cytoplasm"/>
    <property type="evidence" value="ECO:0007669"/>
    <property type="project" value="TreeGrafter"/>
</dbReference>
<dbReference type="PROSITE" id="PS50293">
    <property type="entry name" value="TPR_REGION"/>
    <property type="match status" value="1"/>
</dbReference>
<dbReference type="EMBL" id="JOWA01000121">
    <property type="protein sequence ID" value="KEZ40354.1"/>
    <property type="molecule type" value="Genomic_DNA"/>
</dbReference>
<keyword evidence="1 3" id="KW-0802">TPR repeat</keyword>
<dbReference type="Pfam" id="PF13432">
    <property type="entry name" value="TPR_16"/>
    <property type="match status" value="1"/>
</dbReference>
<evidence type="ECO:0000256" key="4">
    <source>
        <dbReference type="SAM" id="MobiDB-lite"/>
    </source>
</evidence>
<dbReference type="KEGG" id="sapo:SAPIO_CDS8202"/>
<dbReference type="GO" id="GO:0051301">
    <property type="term" value="P:cell division"/>
    <property type="evidence" value="ECO:0007669"/>
    <property type="project" value="TreeGrafter"/>
</dbReference>
<protein>
    <submittedName>
        <fullName evidence="5">Uncharacterized protein</fullName>
    </submittedName>
</protein>
<comment type="similarity">
    <text evidence="2">Belongs to the APC3/CDC27 family.</text>
</comment>
<keyword evidence="6" id="KW-1185">Reference proteome</keyword>
<proteinExistence type="inferred from homology"/>
<dbReference type="OrthoDB" id="329563at2759"/>
<evidence type="ECO:0000313" key="5">
    <source>
        <dbReference type="EMBL" id="KEZ40354.1"/>
    </source>
</evidence>
<dbReference type="Gene3D" id="1.25.40.10">
    <property type="entry name" value="Tetratricopeptide repeat domain"/>
    <property type="match status" value="4"/>
</dbReference>
<dbReference type="PROSITE" id="PS50005">
    <property type="entry name" value="TPR"/>
    <property type="match status" value="4"/>
</dbReference>
<feature type="repeat" description="TPR" evidence="3">
    <location>
        <begin position="514"/>
        <end position="547"/>
    </location>
</feature>
<dbReference type="GeneID" id="27727274"/>
<organism evidence="5 6">
    <name type="scientific">Pseudallescheria apiosperma</name>
    <name type="common">Scedosporium apiospermum</name>
    <dbReference type="NCBI Taxonomy" id="563466"/>
    <lineage>
        <taxon>Eukaryota</taxon>
        <taxon>Fungi</taxon>
        <taxon>Dikarya</taxon>
        <taxon>Ascomycota</taxon>
        <taxon>Pezizomycotina</taxon>
        <taxon>Sordariomycetes</taxon>
        <taxon>Hypocreomycetidae</taxon>
        <taxon>Microascales</taxon>
        <taxon>Microascaceae</taxon>
        <taxon>Scedosporium</taxon>
    </lineage>
</organism>
<name>A0A084FZ42_PSEDA</name>
<feature type="repeat" description="TPR" evidence="3">
    <location>
        <begin position="582"/>
        <end position="615"/>
    </location>
</feature>